<evidence type="ECO:0000313" key="1">
    <source>
        <dbReference type="EMBL" id="KIP02157.1"/>
    </source>
</evidence>
<name>A0A0C3RZZ8_PHLG1</name>
<proteinExistence type="predicted"/>
<dbReference type="AlphaFoldDB" id="A0A0C3RZZ8"/>
<dbReference type="OrthoDB" id="2418900at2759"/>
<dbReference type="HOGENOM" id="CLU_2518720_0_0_1"/>
<dbReference type="Proteomes" id="UP000053257">
    <property type="component" value="Unassembled WGS sequence"/>
</dbReference>
<dbReference type="EMBL" id="KN840697">
    <property type="protein sequence ID" value="KIP02157.1"/>
    <property type="molecule type" value="Genomic_DNA"/>
</dbReference>
<reference evidence="1 2" key="1">
    <citation type="journal article" date="2014" name="PLoS Genet.">
        <title>Analysis of the Phlebiopsis gigantea genome, transcriptome and secretome provides insight into its pioneer colonization strategies of wood.</title>
        <authorList>
            <person name="Hori C."/>
            <person name="Ishida T."/>
            <person name="Igarashi K."/>
            <person name="Samejima M."/>
            <person name="Suzuki H."/>
            <person name="Master E."/>
            <person name="Ferreira P."/>
            <person name="Ruiz-Duenas F.J."/>
            <person name="Held B."/>
            <person name="Canessa P."/>
            <person name="Larrondo L.F."/>
            <person name="Schmoll M."/>
            <person name="Druzhinina I.S."/>
            <person name="Kubicek C.P."/>
            <person name="Gaskell J.A."/>
            <person name="Kersten P."/>
            <person name="St John F."/>
            <person name="Glasner J."/>
            <person name="Sabat G."/>
            <person name="Splinter BonDurant S."/>
            <person name="Syed K."/>
            <person name="Yadav J."/>
            <person name="Mgbeahuruike A.C."/>
            <person name="Kovalchuk A."/>
            <person name="Asiegbu F.O."/>
            <person name="Lackner G."/>
            <person name="Hoffmeister D."/>
            <person name="Rencoret J."/>
            <person name="Gutierrez A."/>
            <person name="Sun H."/>
            <person name="Lindquist E."/>
            <person name="Barry K."/>
            <person name="Riley R."/>
            <person name="Grigoriev I.V."/>
            <person name="Henrissat B."/>
            <person name="Kues U."/>
            <person name="Berka R.M."/>
            <person name="Martinez A.T."/>
            <person name="Covert S.F."/>
            <person name="Blanchette R.A."/>
            <person name="Cullen D."/>
        </authorList>
    </citation>
    <scope>NUCLEOTIDE SEQUENCE [LARGE SCALE GENOMIC DNA]</scope>
    <source>
        <strain evidence="1 2">11061_1 CR5-6</strain>
    </source>
</reference>
<accession>A0A0C3RZZ8</accession>
<feature type="non-terminal residue" evidence="1">
    <location>
        <position position="1"/>
    </location>
</feature>
<keyword evidence="2" id="KW-1185">Reference proteome</keyword>
<dbReference type="InterPro" id="IPR041078">
    <property type="entry name" value="Plavaka"/>
</dbReference>
<protein>
    <submittedName>
        <fullName evidence="1">Uncharacterized protein</fullName>
    </submittedName>
</protein>
<organism evidence="1 2">
    <name type="scientific">Phlebiopsis gigantea (strain 11061_1 CR5-6)</name>
    <name type="common">White-rot fungus</name>
    <name type="synonym">Peniophora gigantea</name>
    <dbReference type="NCBI Taxonomy" id="745531"/>
    <lineage>
        <taxon>Eukaryota</taxon>
        <taxon>Fungi</taxon>
        <taxon>Dikarya</taxon>
        <taxon>Basidiomycota</taxon>
        <taxon>Agaricomycotina</taxon>
        <taxon>Agaricomycetes</taxon>
        <taxon>Polyporales</taxon>
        <taxon>Phanerochaetaceae</taxon>
        <taxon>Phlebiopsis</taxon>
    </lineage>
</organism>
<sequence length="85" mass="9439">KQIYPVYMTIGNIPKDVSQKPSCSSQILLAFLPTDKLEHLPNASACRHILLNIMHKCLKDILAQLKNAKEVVIPHCQALSSNICS</sequence>
<dbReference type="STRING" id="745531.A0A0C3RZZ8"/>
<gene>
    <name evidence="1" type="ORF">PHLGIDRAFT_79538</name>
</gene>
<dbReference type="Pfam" id="PF18759">
    <property type="entry name" value="Plavaka"/>
    <property type="match status" value="1"/>
</dbReference>
<evidence type="ECO:0000313" key="2">
    <source>
        <dbReference type="Proteomes" id="UP000053257"/>
    </source>
</evidence>